<dbReference type="Proteomes" id="UP000016627">
    <property type="component" value="Unassembled WGS sequence"/>
</dbReference>
<accession>U2GDW3</accession>
<reference evidence="1 2" key="1">
    <citation type="journal article" date="2013" name="BMC Genomics">
        <title>Comparative genomics of Campylobacter concisus isolates reveals genetic diversity and provides insights into disease association.</title>
        <authorList>
            <person name="Deshpande N.P."/>
            <person name="Kaakoush N.O."/>
            <person name="Wilkins M.R."/>
            <person name="Mitchell H.M."/>
        </authorList>
    </citation>
    <scope>NUCLEOTIDE SEQUENCE [LARGE SCALE GENOMIC DNA]</scope>
    <source>
        <strain evidence="1 2">ATCC 51562</strain>
    </source>
</reference>
<dbReference type="PATRIC" id="fig|1242969.3.peg.862"/>
<comment type="caution">
    <text evidence="1">The sequence shown here is derived from an EMBL/GenBank/DDBJ whole genome shotgun (WGS) entry which is preliminary data.</text>
</comment>
<protein>
    <submittedName>
        <fullName evidence="1">Uncharacterized protein</fullName>
    </submittedName>
</protein>
<gene>
    <name evidence="1" type="ORF">ATCC51562_233</name>
</gene>
<sequence>MIVAFGSLRLKILMYLDKNLKLYLSVKSALLSAISYHCLKI</sequence>
<evidence type="ECO:0000313" key="2">
    <source>
        <dbReference type="Proteomes" id="UP000016627"/>
    </source>
</evidence>
<evidence type="ECO:0000313" key="1">
    <source>
        <dbReference type="EMBL" id="ERJ26274.1"/>
    </source>
</evidence>
<organism evidence="1 2">
    <name type="scientific">Campylobacter concisus ATCC 51562</name>
    <dbReference type="NCBI Taxonomy" id="1242969"/>
    <lineage>
        <taxon>Bacteria</taxon>
        <taxon>Pseudomonadati</taxon>
        <taxon>Campylobacterota</taxon>
        <taxon>Epsilonproteobacteria</taxon>
        <taxon>Campylobacterales</taxon>
        <taxon>Campylobacteraceae</taxon>
        <taxon>Campylobacter</taxon>
    </lineage>
</organism>
<dbReference type="EMBL" id="ANNI01000003">
    <property type="protein sequence ID" value="ERJ26274.1"/>
    <property type="molecule type" value="Genomic_DNA"/>
</dbReference>
<dbReference type="AlphaFoldDB" id="U2GDW3"/>
<proteinExistence type="predicted"/>
<name>U2GDW3_9BACT</name>